<dbReference type="InterPro" id="IPR011042">
    <property type="entry name" value="6-blade_b-propeller_TolB-like"/>
</dbReference>
<evidence type="ECO:0000256" key="2">
    <source>
        <dbReference type="PROSITE-ProRule" id="PRU00504"/>
    </source>
</evidence>
<feature type="repeat" description="NHL" evidence="2">
    <location>
        <begin position="25"/>
        <end position="66"/>
    </location>
</feature>
<dbReference type="EMBL" id="CAJOAZ010012675">
    <property type="protein sequence ID" value="CAF4255901.1"/>
    <property type="molecule type" value="Genomic_DNA"/>
</dbReference>
<evidence type="ECO:0000313" key="3">
    <source>
        <dbReference type="EMBL" id="CAF4255901.1"/>
    </source>
</evidence>
<evidence type="ECO:0000256" key="1">
    <source>
        <dbReference type="ARBA" id="ARBA00022737"/>
    </source>
</evidence>
<organism evidence="3 4">
    <name type="scientific">Adineta steineri</name>
    <dbReference type="NCBI Taxonomy" id="433720"/>
    <lineage>
        <taxon>Eukaryota</taxon>
        <taxon>Metazoa</taxon>
        <taxon>Spiralia</taxon>
        <taxon>Gnathifera</taxon>
        <taxon>Rotifera</taxon>
        <taxon>Eurotatoria</taxon>
        <taxon>Bdelloidea</taxon>
        <taxon>Adinetida</taxon>
        <taxon>Adinetidae</taxon>
        <taxon>Adineta</taxon>
    </lineage>
</organism>
<dbReference type="Pfam" id="PF01436">
    <property type="entry name" value="NHL"/>
    <property type="match status" value="1"/>
</dbReference>
<dbReference type="PANTHER" id="PTHR24104">
    <property type="entry name" value="E3 UBIQUITIN-PROTEIN LIGASE NHLRC1-RELATED"/>
    <property type="match status" value="1"/>
</dbReference>
<dbReference type="PANTHER" id="PTHR24104:SF25">
    <property type="entry name" value="PROTEIN LIN-41"/>
    <property type="match status" value="1"/>
</dbReference>
<dbReference type="PROSITE" id="PS51125">
    <property type="entry name" value="NHL"/>
    <property type="match status" value="2"/>
</dbReference>
<gene>
    <name evidence="3" type="ORF">OXD698_LOCUS43697</name>
</gene>
<dbReference type="InterPro" id="IPR001258">
    <property type="entry name" value="NHL_repeat"/>
</dbReference>
<name>A0A820EYB0_9BILA</name>
<dbReference type="AlphaFoldDB" id="A0A820EYB0"/>
<dbReference type="Gene3D" id="2.120.10.30">
    <property type="entry name" value="TolB, C-terminal domain"/>
    <property type="match status" value="3"/>
</dbReference>
<dbReference type="SUPFAM" id="SSF101898">
    <property type="entry name" value="NHL repeat"/>
    <property type="match status" value="1"/>
</dbReference>
<dbReference type="GO" id="GO:0008270">
    <property type="term" value="F:zinc ion binding"/>
    <property type="evidence" value="ECO:0007669"/>
    <property type="project" value="UniProtKB-KW"/>
</dbReference>
<proteinExistence type="predicted"/>
<dbReference type="InterPro" id="IPR050952">
    <property type="entry name" value="TRIM-NHL_E3_ligases"/>
</dbReference>
<dbReference type="CDD" id="cd05819">
    <property type="entry name" value="NHL"/>
    <property type="match status" value="1"/>
</dbReference>
<feature type="non-terminal residue" evidence="3">
    <location>
        <position position="1"/>
    </location>
</feature>
<sequence>QSILFNPINTNTKWKQHGVIIAGGHGRGFFLKQLDRPCGIYVDDDDHQTIYIADCDNHRIVKWNYGARHGQVVAGGNGNGNRSDQLSCPTDVIVDKKNDSLIICDRGNSRVVRWSRQNNGLTMDNNGDLYVSDWVKNEVRRWKQGEKEGTIVAGGNGLGDFHSQLNYPTNIFVDEDHSVYVSDRRNHRVMKWMKGATEGIVIAGGKGGRYSLIQLSRPHGVIADHLGNVYVIDDGRNQIMRCCKGAKEGSIVVDGNRQREESNQFDALRGLSFDAQGNLYVVDCFNSRVQKFDIDLN</sequence>
<accession>A0A820EYB0</accession>
<comment type="caution">
    <text evidence="3">The sequence shown here is derived from an EMBL/GenBank/DDBJ whole genome shotgun (WGS) entry which is preliminary data.</text>
</comment>
<keyword evidence="1" id="KW-0677">Repeat</keyword>
<feature type="repeat" description="NHL" evidence="2">
    <location>
        <begin position="264"/>
        <end position="295"/>
    </location>
</feature>
<dbReference type="Proteomes" id="UP000663844">
    <property type="component" value="Unassembled WGS sequence"/>
</dbReference>
<protein>
    <submittedName>
        <fullName evidence="3">Uncharacterized protein</fullName>
    </submittedName>
</protein>
<reference evidence="3" key="1">
    <citation type="submission" date="2021-02" db="EMBL/GenBank/DDBJ databases">
        <authorList>
            <person name="Nowell W R."/>
        </authorList>
    </citation>
    <scope>NUCLEOTIDE SEQUENCE</scope>
</reference>
<evidence type="ECO:0000313" key="4">
    <source>
        <dbReference type="Proteomes" id="UP000663844"/>
    </source>
</evidence>